<dbReference type="GO" id="GO:0005886">
    <property type="term" value="C:plasma membrane"/>
    <property type="evidence" value="ECO:0007669"/>
    <property type="project" value="UniProtKB-SubCell"/>
</dbReference>
<keyword evidence="4 7" id="KW-0812">Transmembrane</keyword>
<keyword evidence="3" id="KW-1003">Cell membrane</keyword>
<sequence>MLVLMGAGGLSYVLITVMITKELGLGTIGLGIAASALGLGMIGGSLIYGQFGSKLSKNTVILFGAMMAGVCALLLGGVRTVIYIGVGIFLIGFIAAVIMVAATTLTQEITPDPLRGRIFSSLEVIINSSFLFFVWIAGVLGSRYPISSIFQGIGISLLVYSSLMFILRGIKRGV</sequence>
<evidence type="ECO:0000313" key="9">
    <source>
        <dbReference type="EMBL" id="RLE14585.1"/>
    </source>
</evidence>
<dbReference type="PANTHER" id="PTHR43266">
    <property type="entry name" value="MACROLIDE-EFFLUX PROTEIN"/>
    <property type="match status" value="1"/>
</dbReference>
<dbReference type="SUPFAM" id="SSF103473">
    <property type="entry name" value="MFS general substrate transporter"/>
    <property type="match status" value="1"/>
</dbReference>
<gene>
    <name evidence="9" type="ORF">DRI96_01265</name>
</gene>
<comment type="caution">
    <text evidence="9">The sequence shown here is derived from an EMBL/GenBank/DDBJ whole genome shotgun (WGS) entry which is preliminary data.</text>
</comment>
<dbReference type="Gene3D" id="1.20.1250.20">
    <property type="entry name" value="MFS general substrate transporter like domains"/>
    <property type="match status" value="1"/>
</dbReference>
<feature type="transmembrane region" description="Helical" evidence="7">
    <location>
        <begin position="146"/>
        <end position="167"/>
    </location>
</feature>
<reference evidence="9 10" key="1">
    <citation type="submission" date="2018-06" db="EMBL/GenBank/DDBJ databases">
        <title>Extensive metabolic versatility and redundancy in microbially diverse, dynamic hydrothermal sediments.</title>
        <authorList>
            <person name="Dombrowski N."/>
            <person name="Teske A."/>
            <person name="Baker B.J."/>
        </authorList>
    </citation>
    <scope>NUCLEOTIDE SEQUENCE [LARGE SCALE GENOMIC DNA]</scope>
    <source>
        <strain evidence="9">B19_G9</strain>
    </source>
</reference>
<evidence type="ECO:0000256" key="5">
    <source>
        <dbReference type="ARBA" id="ARBA00022989"/>
    </source>
</evidence>
<dbReference type="PANTHER" id="PTHR43266:SF2">
    <property type="entry name" value="MAJOR FACILITATOR SUPERFAMILY (MFS) PROFILE DOMAIN-CONTAINING PROTEIN"/>
    <property type="match status" value="1"/>
</dbReference>
<feature type="transmembrane region" description="Helical" evidence="7">
    <location>
        <begin position="82"/>
        <end position="106"/>
    </location>
</feature>
<evidence type="ECO:0000256" key="1">
    <source>
        <dbReference type="ARBA" id="ARBA00004651"/>
    </source>
</evidence>
<feature type="domain" description="Major facilitator superfamily (MFS) profile" evidence="8">
    <location>
        <begin position="1"/>
        <end position="174"/>
    </location>
</feature>
<dbReference type="InterPro" id="IPR036259">
    <property type="entry name" value="MFS_trans_sf"/>
</dbReference>
<organism evidence="9 10">
    <name type="scientific">Aerophobetes bacterium</name>
    <dbReference type="NCBI Taxonomy" id="2030807"/>
    <lineage>
        <taxon>Bacteria</taxon>
        <taxon>Candidatus Aerophobota</taxon>
    </lineage>
</organism>
<evidence type="ECO:0000256" key="7">
    <source>
        <dbReference type="SAM" id="Phobius"/>
    </source>
</evidence>
<feature type="transmembrane region" description="Helical" evidence="7">
    <location>
        <begin position="25"/>
        <end position="48"/>
    </location>
</feature>
<keyword evidence="6 7" id="KW-0472">Membrane</keyword>
<dbReference type="InterPro" id="IPR020846">
    <property type="entry name" value="MFS_dom"/>
</dbReference>
<dbReference type="EMBL" id="QMQB01000031">
    <property type="protein sequence ID" value="RLE14585.1"/>
    <property type="molecule type" value="Genomic_DNA"/>
</dbReference>
<evidence type="ECO:0000313" key="10">
    <source>
        <dbReference type="Proteomes" id="UP000267654"/>
    </source>
</evidence>
<proteinExistence type="predicted"/>
<evidence type="ECO:0000256" key="3">
    <source>
        <dbReference type="ARBA" id="ARBA00022475"/>
    </source>
</evidence>
<protein>
    <recommendedName>
        <fullName evidence="8">Major facilitator superfamily (MFS) profile domain-containing protein</fullName>
    </recommendedName>
</protein>
<evidence type="ECO:0000256" key="4">
    <source>
        <dbReference type="ARBA" id="ARBA00022692"/>
    </source>
</evidence>
<dbReference type="Pfam" id="PF07690">
    <property type="entry name" value="MFS_1"/>
    <property type="match status" value="1"/>
</dbReference>
<dbReference type="GO" id="GO:0022857">
    <property type="term" value="F:transmembrane transporter activity"/>
    <property type="evidence" value="ECO:0007669"/>
    <property type="project" value="InterPro"/>
</dbReference>
<keyword evidence="2" id="KW-0813">Transport</keyword>
<feature type="transmembrane region" description="Helical" evidence="7">
    <location>
        <begin position="118"/>
        <end position="140"/>
    </location>
</feature>
<comment type="subcellular location">
    <subcellularLocation>
        <location evidence="1">Cell membrane</location>
        <topology evidence="1">Multi-pass membrane protein</topology>
    </subcellularLocation>
</comment>
<dbReference type="Proteomes" id="UP000267654">
    <property type="component" value="Unassembled WGS sequence"/>
</dbReference>
<dbReference type="PROSITE" id="PS50850">
    <property type="entry name" value="MFS"/>
    <property type="match status" value="1"/>
</dbReference>
<accession>A0A662DGH5</accession>
<dbReference type="InterPro" id="IPR011701">
    <property type="entry name" value="MFS"/>
</dbReference>
<name>A0A662DGH5_UNCAE</name>
<feature type="transmembrane region" description="Helical" evidence="7">
    <location>
        <begin position="60"/>
        <end position="76"/>
    </location>
</feature>
<evidence type="ECO:0000256" key="6">
    <source>
        <dbReference type="ARBA" id="ARBA00023136"/>
    </source>
</evidence>
<keyword evidence="5 7" id="KW-1133">Transmembrane helix</keyword>
<evidence type="ECO:0000256" key="2">
    <source>
        <dbReference type="ARBA" id="ARBA00022448"/>
    </source>
</evidence>
<dbReference type="AlphaFoldDB" id="A0A662DGH5"/>
<evidence type="ECO:0000259" key="8">
    <source>
        <dbReference type="PROSITE" id="PS50850"/>
    </source>
</evidence>